<feature type="domain" description="S-adenosylmethionine synthetase N-terminal" evidence="12">
    <location>
        <begin position="3"/>
        <end position="100"/>
    </location>
</feature>
<reference evidence="15" key="1">
    <citation type="submission" date="2021-05" db="EMBL/GenBank/DDBJ databases">
        <title>A free-living protist that lacks canonical eukaryotic 1 DNA replication and segregation systems.</title>
        <authorList>
            <person name="Salas-Leiva D.E."/>
            <person name="Tromer E.C."/>
            <person name="Curtis B.A."/>
            <person name="Jerlstrom-Hultqvist J."/>
            <person name="Kolisko M."/>
            <person name="Yi Z."/>
            <person name="Salas-Leiva J.S."/>
            <person name="Gallot-Lavallee L."/>
            <person name="Kops G.J.P.L."/>
            <person name="Archibald J.M."/>
            <person name="Simpson A.G.B."/>
            <person name="Roger A.J."/>
        </authorList>
    </citation>
    <scope>NUCLEOTIDE SEQUENCE</scope>
    <source>
        <strain evidence="15">BICM</strain>
    </source>
</reference>
<evidence type="ECO:0000259" key="13">
    <source>
        <dbReference type="Pfam" id="PF02772"/>
    </source>
</evidence>
<evidence type="ECO:0000256" key="5">
    <source>
        <dbReference type="ARBA" id="ARBA00022723"/>
    </source>
</evidence>
<keyword evidence="6 10" id="KW-0547">Nucleotide-binding</keyword>
<dbReference type="PANTHER" id="PTHR11964">
    <property type="entry name" value="S-ADENOSYLMETHIONINE SYNTHETASE"/>
    <property type="match status" value="1"/>
</dbReference>
<dbReference type="Pfam" id="PF02772">
    <property type="entry name" value="S-AdoMet_synt_M"/>
    <property type="match status" value="1"/>
</dbReference>
<evidence type="ECO:0000256" key="10">
    <source>
        <dbReference type="RuleBase" id="RU000541"/>
    </source>
</evidence>
<proteinExistence type="inferred from homology"/>
<dbReference type="InterPro" id="IPR022636">
    <property type="entry name" value="S-AdoMet_synthetase_sfam"/>
</dbReference>
<dbReference type="Pfam" id="PF00438">
    <property type="entry name" value="S-AdoMet_synt_N"/>
    <property type="match status" value="1"/>
</dbReference>
<accession>A0A8J6AY23</accession>
<comment type="catalytic activity">
    <reaction evidence="10">
        <text>L-methionine + ATP + H2O = S-adenosyl-L-methionine + phosphate + diphosphate</text>
        <dbReference type="Rhea" id="RHEA:21080"/>
        <dbReference type="ChEBI" id="CHEBI:15377"/>
        <dbReference type="ChEBI" id="CHEBI:30616"/>
        <dbReference type="ChEBI" id="CHEBI:33019"/>
        <dbReference type="ChEBI" id="CHEBI:43474"/>
        <dbReference type="ChEBI" id="CHEBI:57844"/>
        <dbReference type="ChEBI" id="CHEBI:59789"/>
        <dbReference type="EC" id="2.5.1.6"/>
    </reaction>
</comment>
<evidence type="ECO:0000256" key="11">
    <source>
        <dbReference type="RuleBase" id="RU004462"/>
    </source>
</evidence>
<dbReference type="PROSITE" id="PS00376">
    <property type="entry name" value="ADOMET_SYNTHASE_1"/>
    <property type="match status" value="1"/>
</dbReference>
<dbReference type="InterPro" id="IPR022631">
    <property type="entry name" value="ADOMET_SYNTHASE_CS"/>
</dbReference>
<dbReference type="OrthoDB" id="5852090at2759"/>
<dbReference type="AlphaFoldDB" id="A0A8J6AY23"/>
<comment type="caution">
    <text evidence="15">The sequence shown here is derived from an EMBL/GenBank/DDBJ whole genome shotgun (WGS) entry which is preliminary data.</text>
</comment>
<dbReference type="EC" id="2.5.1.6" evidence="10"/>
<evidence type="ECO:0000256" key="1">
    <source>
        <dbReference type="ARBA" id="ARBA00005224"/>
    </source>
</evidence>
<protein>
    <recommendedName>
        <fullName evidence="10">S-adenosylmethionine synthase</fullName>
        <ecNumber evidence="10">2.5.1.6</ecNumber>
    </recommendedName>
</protein>
<keyword evidence="5 10" id="KW-0479">Metal-binding</keyword>
<dbReference type="UniPathway" id="UPA00315">
    <property type="reaction ID" value="UER00080"/>
</dbReference>
<dbReference type="EMBL" id="JAHDYR010000012">
    <property type="protein sequence ID" value="KAG9395270.1"/>
    <property type="molecule type" value="Genomic_DNA"/>
</dbReference>
<dbReference type="Proteomes" id="UP000717585">
    <property type="component" value="Unassembled WGS sequence"/>
</dbReference>
<dbReference type="SUPFAM" id="SSF55973">
    <property type="entry name" value="S-adenosylmethionine synthetase"/>
    <property type="match status" value="3"/>
</dbReference>
<dbReference type="GO" id="GO:0046872">
    <property type="term" value="F:metal ion binding"/>
    <property type="evidence" value="ECO:0007669"/>
    <property type="project" value="UniProtKB-KW"/>
</dbReference>
<evidence type="ECO:0000256" key="3">
    <source>
        <dbReference type="ARBA" id="ARBA00022563"/>
    </source>
</evidence>
<comment type="pathway">
    <text evidence="1 10">Amino-acid biosynthesis; S-adenosyl-L-methionine biosynthesis; S-adenosyl-L-methionine from L-methionine: step 1/1.</text>
</comment>
<evidence type="ECO:0000256" key="2">
    <source>
        <dbReference type="ARBA" id="ARBA00009685"/>
    </source>
</evidence>
<comment type="cofactor">
    <cofactor evidence="10">
        <name>Mg(2+)</name>
        <dbReference type="ChEBI" id="CHEBI:18420"/>
    </cofactor>
    <text evidence="10">Binds 2 magnesium ions per subunit. The magnesium ions interact primarily with the substrate.</text>
</comment>
<evidence type="ECO:0000313" key="15">
    <source>
        <dbReference type="EMBL" id="KAG9395270.1"/>
    </source>
</evidence>
<evidence type="ECO:0000256" key="9">
    <source>
        <dbReference type="ARBA" id="ARBA00022958"/>
    </source>
</evidence>
<name>A0A8J6AY23_9EUKA</name>
<evidence type="ECO:0000256" key="4">
    <source>
        <dbReference type="ARBA" id="ARBA00022679"/>
    </source>
</evidence>
<dbReference type="PIRSF" id="PIRSF000497">
    <property type="entry name" value="MAT"/>
    <property type="match status" value="1"/>
</dbReference>
<evidence type="ECO:0000313" key="16">
    <source>
        <dbReference type="Proteomes" id="UP000717585"/>
    </source>
</evidence>
<keyword evidence="16" id="KW-1185">Reference proteome</keyword>
<comment type="cofactor">
    <cofactor evidence="10">
        <name>K(+)</name>
        <dbReference type="ChEBI" id="CHEBI:29103"/>
    </cofactor>
    <text evidence="10">Binds 1 potassium ion per subunit. The potassium ion interacts primarily with the substrate.</text>
</comment>
<dbReference type="NCBIfam" id="TIGR01034">
    <property type="entry name" value="metK"/>
    <property type="match status" value="1"/>
</dbReference>
<feature type="domain" description="S-adenosylmethionine synthetase C-terminal" evidence="14">
    <location>
        <begin position="257"/>
        <end position="393"/>
    </location>
</feature>
<dbReference type="Pfam" id="PF02773">
    <property type="entry name" value="S-AdoMet_synt_C"/>
    <property type="match status" value="1"/>
</dbReference>
<evidence type="ECO:0000259" key="12">
    <source>
        <dbReference type="Pfam" id="PF00438"/>
    </source>
</evidence>
<keyword evidence="9 10" id="KW-0630">Potassium</keyword>
<dbReference type="GO" id="GO:0004478">
    <property type="term" value="F:methionine adenosyltransferase activity"/>
    <property type="evidence" value="ECO:0007669"/>
    <property type="project" value="UniProtKB-EC"/>
</dbReference>
<evidence type="ECO:0000256" key="8">
    <source>
        <dbReference type="ARBA" id="ARBA00022842"/>
    </source>
</evidence>
<dbReference type="InterPro" id="IPR022628">
    <property type="entry name" value="S-AdoMet_synt_N"/>
</dbReference>
<evidence type="ECO:0000259" key="14">
    <source>
        <dbReference type="Pfam" id="PF02773"/>
    </source>
</evidence>
<comment type="function">
    <text evidence="10">Catalyzes the formation of S-adenosylmethionine from methionine and ATP.</text>
</comment>
<evidence type="ECO:0000256" key="7">
    <source>
        <dbReference type="ARBA" id="ARBA00022840"/>
    </source>
</evidence>
<evidence type="ECO:0000256" key="6">
    <source>
        <dbReference type="ARBA" id="ARBA00022741"/>
    </source>
</evidence>
<keyword evidence="8 10" id="KW-0460">Magnesium</keyword>
<dbReference type="InterPro" id="IPR022630">
    <property type="entry name" value="S-AdoMet_synt_C"/>
</dbReference>
<dbReference type="Gene3D" id="3.30.300.10">
    <property type="match status" value="3"/>
</dbReference>
<dbReference type="InterPro" id="IPR002133">
    <property type="entry name" value="S-AdoMet_synthetase"/>
</dbReference>
<gene>
    <name evidence="15" type="ORF">J8273_0492</name>
</gene>
<keyword evidence="7 10" id="KW-0067">ATP-binding</keyword>
<dbReference type="PROSITE" id="PS00377">
    <property type="entry name" value="ADOMET_SYNTHASE_2"/>
    <property type="match status" value="1"/>
</dbReference>
<dbReference type="InterPro" id="IPR022629">
    <property type="entry name" value="S-AdoMet_synt_central"/>
</dbReference>
<dbReference type="GO" id="GO:0005524">
    <property type="term" value="F:ATP binding"/>
    <property type="evidence" value="ECO:0007669"/>
    <property type="project" value="UniProtKB-KW"/>
</dbReference>
<sequence length="425" mass="46656">MVFYFSSEAVGEGHPDKICDQISDSILDACLAQDPNSRVAIETCCKGNSITLNGEISTLANINYMEIVRETVKKIGYDSAEKGLDPDNIVYSINVSAQSPDIAQAVDKKMSNVVDRTKLLGAGDQGIMFGYATDETAERMPLTHQLAMKLIIRLSQERRGVDWCDRIFPDCKAQVSVRYEGRSPMSGHIKPLKVDNVVISTQHNKNTDLNELRDLLRKIIAEVLGDLFVPEDVKDESGKVISKATELYLNPSGRFIIGGPAADAGLTGRKIIVDTYGGWGSHGGGAFSGKDSTKVDRSACYAARWIARSLVDNRLCNRALIELSYSIGITHPTSICVEDFGTSKCGPEKLLEIVNANFDLSPANIISELRLTDHKAVKYYQTARFGHFGHHNLPGSETAFPWEVSKELKGLEGVELVDLADITRR</sequence>
<keyword evidence="4 10" id="KW-0808">Transferase</keyword>
<dbReference type="CDD" id="cd18079">
    <property type="entry name" value="S-AdoMet_synt"/>
    <property type="match status" value="1"/>
</dbReference>
<dbReference type="GO" id="GO:0006730">
    <property type="term" value="P:one-carbon metabolic process"/>
    <property type="evidence" value="ECO:0007669"/>
    <property type="project" value="UniProtKB-KW"/>
</dbReference>
<comment type="similarity">
    <text evidence="2 11">Belongs to the AdoMet synthase family.</text>
</comment>
<dbReference type="GO" id="GO:0006556">
    <property type="term" value="P:S-adenosylmethionine biosynthetic process"/>
    <property type="evidence" value="ECO:0007669"/>
    <property type="project" value="UniProtKB-UniPathway"/>
</dbReference>
<keyword evidence="3 10" id="KW-0554">One-carbon metabolism</keyword>
<feature type="domain" description="S-adenosylmethionine synthetase central" evidence="13">
    <location>
        <begin position="120"/>
        <end position="255"/>
    </location>
</feature>
<organism evidence="15 16">
    <name type="scientific">Carpediemonas membranifera</name>
    <dbReference type="NCBI Taxonomy" id="201153"/>
    <lineage>
        <taxon>Eukaryota</taxon>
        <taxon>Metamonada</taxon>
        <taxon>Carpediemonas-like organisms</taxon>
        <taxon>Carpediemonas</taxon>
    </lineage>
</organism>